<dbReference type="Pfam" id="PF01585">
    <property type="entry name" value="G-patch"/>
    <property type="match status" value="1"/>
</dbReference>
<feature type="compositionally biased region" description="Polar residues" evidence="1">
    <location>
        <begin position="218"/>
        <end position="231"/>
    </location>
</feature>
<dbReference type="PANTHER" id="PTHR14390:SF2">
    <property type="entry name" value="G PATCH DOMAIN-CONTAINING PROTEIN 3"/>
    <property type="match status" value="1"/>
</dbReference>
<evidence type="ECO:0000256" key="1">
    <source>
        <dbReference type="SAM" id="MobiDB-lite"/>
    </source>
</evidence>
<sequence length="517" mass="59522">MKRSFSNKSILDRYLEKSKQKLVKSAWEPVSNSDWSYAVVRNIPKELHSKDLRKYFSRFIEAEKFECFHYKHRPELQAAKEGDVASKSVTCCCIVALKSLQDREEFIAEFHKRNWINVTGAEIPRRCFVDRLRVKNSEGDSSSDMGSISETDLRDMVELKPPTPMPKGNIGTPTQYFLEQIRLCRMPTYLINKLGITTNSQIERRKKRFVEVHFQYEGSSRDQSGISGSRTETVEDSECPPEDPTEKIYAQQNPRDNDDGEDADDDQCEEWERHEALHDDVTEQDRANPRKYEEEMEVTWEKGGPGLVWYTDKNYWDEKEKGTDCDWKWADDWDVDYSVYYEGKSAGDMDAKAAVEIRNDERQRAGKMEQSVFTMSRNPNNNPRKRKRHNSDSDREVAVANLHKGVGGSMLAKMGWTPGSGLGRNEQGKVIPVAVQLEEDGQSGKERSGFGYVATRNCPELSKNAHHGTSLHLFDKVTDQEDNTNKHTGDTTTSEILYRRPEPIFMKYRDTASKKCL</sequence>
<dbReference type="InterPro" id="IPR000467">
    <property type="entry name" value="G_patch_dom"/>
</dbReference>
<dbReference type="InterPro" id="IPR040341">
    <property type="entry name" value="GPATCH3"/>
</dbReference>
<organism evidence="3 4">
    <name type="scientific">Caenorhabditis japonica</name>
    <dbReference type="NCBI Taxonomy" id="281687"/>
    <lineage>
        <taxon>Eukaryota</taxon>
        <taxon>Metazoa</taxon>
        <taxon>Ecdysozoa</taxon>
        <taxon>Nematoda</taxon>
        <taxon>Chromadorea</taxon>
        <taxon>Rhabditida</taxon>
        <taxon>Rhabditina</taxon>
        <taxon>Rhabditomorpha</taxon>
        <taxon>Rhabditoidea</taxon>
        <taxon>Rhabditidae</taxon>
        <taxon>Peloderinae</taxon>
        <taxon>Caenorhabditis</taxon>
    </lineage>
</organism>
<evidence type="ECO:0000259" key="2">
    <source>
        <dbReference type="PROSITE" id="PS50174"/>
    </source>
</evidence>
<dbReference type="PROSITE" id="PS50174">
    <property type="entry name" value="G_PATCH"/>
    <property type="match status" value="1"/>
</dbReference>
<feature type="compositionally biased region" description="Acidic residues" evidence="1">
    <location>
        <begin position="258"/>
        <end position="268"/>
    </location>
</feature>
<dbReference type="EnsemblMetazoa" id="CJA01196.1">
    <property type="protein sequence ID" value="CJA01196.1"/>
    <property type="gene ID" value="WBGene00120399"/>
</dbReference>
<evidence type="ECO:0000313" key="4">
    <source>
        <dbReference type="Proteomes" id="UP000005237"/>
    </source>
</evidence>
<reference evidence="4" key="1">
    <citation type="submission" date="2010-08" db="EMBL/GenBank/DDBJ databases">
        <authorList>
            <consortium name="Caenorhabditis japonica Sequencing Consortium"/>
            <person name="Wilson R.K."/>
        </authorList>
    </citation>
    <scope>NUCLEOTIDE SEQUENCE [LARGE SCALE GENOMIC DNA]</scope>
    <source>
        <strain evidence="4">DF5081</strain>
    </source>
</reference>
<evidence type="ECO:0000313" key="3">
    <source>
        <dbReference type="EnsemblMetazoa" id="CJA01196.1"/>
    </source>
</evidence>
<dbReference type="GO" id="GO:0039536">
    <property type="term" value="P:negative regulation of RIG-I signaling pathway"/>
    <property type="evidence" value="ECO:0007669"/>
    <property type="project" value="InterPro"/>
</dbReference>
<dbReference type="GO" id="GO:0003676">
    <property type="term" value="F:nucleic acid binding"/>
    <property type="evidence" value="ECO:0007669"/>
    <property type="project" value="InterPro"/>
</dbReference>
<feature type="region of interest" description="Disordered" evidence="1">
    <location>
        <begin position="218"/>
        <end position="268"/>
    </location>
</feature>
<feature type="compositionally biased region" description="Acidic residues" evidence="1">
    <location>
        <begin position="234"/>
        <end position="243"/>
    </location>
</feature>
<dbReference type="Proteomes" id="UP000005237">
    <property type="component" value="Unassembled WGS sequence"/>
</dbReference>
<dbReference type="GO" id="GO:0032480">
    <property type="term" value="P:negative regulation of type I interferon production"/>
    <property type="evidence" value="ECO:0007669"/>
    <property type="project" value="InterPro"/>
</dbReference>
<accession>A0A8R1HIZ4</accession>
<dbReference type="AlphaFoldDB" id="A0A8R1HIZ4"/>
<feature type="domain" description="G-patch" evidence="2">
    <location>
        <begin position="403"/>
        <end position="455"/>
    </location>
</feature>
<dbReference type="PANTHER" id="PTHR14390">
    <property type="entry name" value="G PATCH DOMAIN CONTAINING PROTEIN 3"/>
    <property type="match status" value="1"/>
</dbReference>
<dbReference type="SMART" id="SM00443">
    <property type="entry name" value="G_patch"/>
    <property type="match status" value="1"/>
</dbReference>
<name>A0A8R1HIZ4_CAEJA</name>
<reference evidence="3" key="2">
    <citation type="submission" date="2022-06" db="UniProtKB">
        <authorList>
            <consortium name="EnsemblMetazoa"/>
        </authorList>
    </citation>
    <scope>IDENTIFICATION</scope>
    <source>
        <strain evidence="3">DF5081</strain>
    </source>
</reference>
<proteinExistence type="predicted"/>
<keyword evidence="4" id="KW-1185">Reference proteome</keyword>
<protein>
    <submittedName>
        <fullName evidence="3">G-patch domain-containing protein</fullName>
    </submittedName>
</protein>
<feature type="region of interest" description="Disordered" evidence="1">
    <location>
        <begin position="362"/>
        <end position="395"/>
    </location>
</feature>
<dbReference type="GO" id="GO:0045893">
    <property type="term" value="P:positive regulation of DNA-templated transcription"/>
    <property type="evidence" value="ECO:0007669"/>
    <property type="project" value="TreeGrafter"/>
</dbReference>